<dbReference type="EMBL" id="UOFQ01000120">
    <property type="protein sequence ID" value="VAW89071.1"/>
    <property type="molecule type" value="Genomic_DNA"/>
</dbReference>
<name>A0A3B0ZBY4_9ZZZZ</name>
<protein>
    <submittedName>
        <fullName evidence="2">Uncharacterized protein</fullName>
    </submittedName>
</protein>
<dbReference type="AlphaFoldDB" id="A0A3B0ZBY4"/>
<proteinExistence type="predicted"/>
<keyword evidence="1" id="KW-0472">Membrane</keyword>
<keyword evidence="1" id="KW-0812">Transmembrane</keyword>
<feature type="transmembrane region" description="Helical" evidence="1">
    <location>
        <begin position="21"/>
        <end position="43"/>
    </location>
</feature>
<evidence type="ECO:0000256" key="1">
    <source>
        <dbReference type="SAM" id="Phobius"/>
    </source>
</evidence>
<reference evidence="2" key="1">
    <citation type="submission" date="2018-06" db="EMBL/GenBank/DDBJ databases">
        <authorList>
            <person name="Zhirakovskaya E."/>
        </authorList>
    </citation>
    <scope>NUCLEOTIDE SEQUENCE</scope>
</reference>
<organism evidence="2">
    <name type="scientific">hydrothermal vent metagenome</name>
    <dbReference type="NCBI Taxonomy" id="652676"/>
    <lineage>
        <taxon>unclassified sequences</taxon>
        <taxon>metagenomes</taxon>
        <taxon>ecological metagenomes</taxon>
    </lineage>
</organism>
<evidence type="ECO:0000313" key="2">
    <source>
        <dbReference type="EMBL" id="VAW89071.1"/>
    </source>
</evidence>
<accession>A0A3B0ZBY4</accession>
<keyword evidence="1" id="KW-1133">Transmembrane helix</keyword>
<gene>
    <name evidence="2" type="ORF">MNBD_GAMMA17-2183</name>
</gene>
<sequence length="140" mass="15802">MKHSLIQVKGLAWNISKEQSALRALTTLQMFFTITIGIVLMLLSLSVSASTLPEYYPDKFPATGTIDRIDIKRGEIGINDSLLKISNNAKVRNLNTEFSTVQTLRARMKIGFLVISINGKPLVTEIWVLPNNYFHNRHTE</sequence>